<evidence type="ECO:0000256" key="2">
    <source>
        <dbReference type="ARBA" id="ARBA00022723"/>
    </source>
</evidence>
<dbReference type="PROSITE" id="PS51873">
    <property type="entry name" value="TRIAD"/>
    <property type="match status" value="1"/>
</dbReference>
<evidence type="ECO:0000256" key="1">
    <source>
        <dbReference type="ARBA" id="ARBA00022679"/>
    </source>
</evidence>
<evidence type="ECO:0000256" key="4">
    <source>
        <dbReference type="ARBA" id="ARBA00022771"/>
    </source>
</evidence>
<dbReference type="InParanoid" id="A0A5J5EWT6"/>
<dbReference type="InterPro" id="IPR031127">
    <property type="entry name" value="E3_UB_ligase_RBR"/>
</dbReference>
<evidence type="ECO:0000259" key="7">
    <source>
        <dbReference type="PROSITE" id="PS51873"/>
    </source>
</evidence>
<dbReference type="InterPro" id="IPR044066">
    <property type="entry name" value="TRIAD_supradom"/>
</dbReference>
<keyword evidence="6" id="KW-0862">Zinc</keyword>
<dbReference type="PANTHER" id="PTHR11685">
    <property type="entry name" value="RBR FAMILY RING FINGER AND IBR DOMAIN-CONTAINING"/>
    <property type="match status" value="1"/>
</dbReference>
<proteinExistence type="predicted"/>
<reference evidence="8 9" key="1">
    <citation type="submission" date="2019-09" db="EMBL/GenBank/DDBJ databases">
        <title>Draft genome of the ectomycorrhizal ascomycete Sphaerosporella brunnea.</title>
        <authorList>
            <consortium name="DOE Joint Genome Institute"/>
            <person name="Benucci G.M."/>
            <person name="Marozzi G."/>
            <person name="Antonielli L."/>
            <person name="Sanchez S."/>
            <person name="Marco P."/>
            <person name="Wang X."/>
            <person name="Falini L.B."/>
            <person name="Barry K."/>
            <person name="Haridas S."/>
            <person name="Lipzen A."/>
            <person name="Labutti K."/>
            <person name="Grigoriev I.V."/>
            <person name="Murat C."/>
            <person name="Martin F."/>
            <person name="Albertini E."/>
            <person name="Donnini D."/>
            <person name="Bonito G."/>
        </authorList>
    </citation>
    <scope>NUCLEOTIDE SEQUENCE [LARGE SCALE GENOMIC DNA]</scope>
    <source>
        <strain evidence="8 9">Sb_GMNB300</strain>
    </source>
</reference>
<dbReference type="GO" id="GO:0008270">
    <property type="term" value="F:zinc ion binding"/>
    <property type="evidence" value="ECO:0007669"/>
    <property type="project" value="UniProtKB-KW"/>
</dbReference>
<accession>A0A5J5EWT6</accession>
<dbReference type="AlphaFoldDB" id="A0A5J5EWT6"/>
<name>A0A5J5EWT6_9PEZI</name>
<dbReference type="GO" id="GO:0004842">
    <property type="term" value="F:ubiquitin-protein transferase activity"/>
    <property type="evidence" value="ECO:0007669"/>
    <property type="project" value="InterPro"/>
</dbReference>
<dbReference type="Gene3D" id="1.20.120.1750">
    <property type="match status" value="1"/>
</dbReference>
<keyword evidence="4" id="KW-0863">Zinc-finger</keyword>
<keyword evidence="3" id="KW-0677">Repeat</keyword>
<dbReference type="GO" id="GO:0016567">
    <property type="term" value="P:protein ubiquitination"/>
    <property type="evidence" value="ECO:0007669"/>
    <property type="project" value="InterPro"/>
</dbReference>
<keyword evidence="5" id="KW-0833">Ubl conjugation pathway</keyword>
<sequence>MTATAPPDDDFASVLAIQMEELTATSLSSAADRALIQSLLESDLQNQLQLLSDHAFAESMYRATVLDGELIQEEVDRQLQIQADREFAEQLSNSVEENLEPEPKRRRRLDPAVEVVYQSYLATLSAVCWKDRGRGEGTSAVQLVQPNATRLADCSVCGETKEDYSMVLFGCSHVHCLDCLRLNFLHAMRLDPFQLPRCCQAFPICYAAEVLHEQELNAFHRLLSSLNSGRQINCSNVRCNTILRPEWIKHEIGLCLTCETQTCTICLRASHNGDCPADESTTQLFQIAQTNRWQRCFHCGAMVQLHTGCYHITCRCGKHFCYICGAEWKSCSCEHFEEDALRGGQPRTVGSLLQRNPVNVTRQLGIVEQEIRAQAQQHEAERQTQLAALQYLRTERASDREVAIMEKTIREEESRMKELYIAEQREAQRKLDEKLFRRARIRLAIEEKLRVIMERATTRGKGKGKARAADGGEEEFRKIARTIVDYVVVSVLLDSKVG</sequence>
<organism evidence="8 9">
    <name type="scientific">Sphaerosporella brunnea</name>
    <dbReference type="NCBI Taxonomy" id="1250544"/>
    <lineage>
        <taxon>Eukaryota</taxon>
        <taxon>Fungi</taxon>
        <taxon>Dikarya</taxon>
        <taxon>Ascomycota</taxon>
        <taxon>Pezizomycotina</taxon>
        <taxon>Pezizomycetes</taxon>
        <taxon>Pezizales</taxon>
        <taxon>Pyronemataceae</taxon>
        <taxon>Sphaerosporella</taxon>
    </lineage>
</organism>
<protein>
    <recommendedName>
        <fullName evidence="7">RING-type domain-containing protein</fullName>
    </recommendedName>
</protein>
<evidence type="ECO:0000256" key="6">
    <source>
        <dbReference type="ARBA" id="ARBA00022833"/>
    </source>
</evidence>
<keyword evidence="1" id="KW-0808">Transferase</keyword>
<dbReference type="CDD" id="cd22584">
    <property type="entry name" value="Rcat_RBR_unk"/>
    <property type="match status" value="1"/>
</dbReference>
<keyword evidence="2" id="KW-0479">Metal-binding</keyword>
<dbReference type="Proteomes" id="UP000326924">
    <property type="component" value="Unassembled WGS sequence"/>
</dbReference>
<dbReference type="OrthoDB" id="9977870at2759"/>
<evidence type="ECO:0000256" key="3">
    <source>
        <dbReference type="ARBA" id="ARBA00022737"/>
    </source>
</evidence>
<evidence type="ECO:0000313" key="9">
    <source>
        <dbReference type="Proteomes" id="UP000326924"/>
    </source>
</evidence>
<dbReference type="SUPFAM" id="SSF57850">
    <property type="entry name" value="RING/U-box"/>
    <property type="match status" value="1"/>
</dbReference>
<evidence type="ECO:0000313" key="8">
    <source>
        <dbReference type="EMBL" id="KAA8905078.1"/>
    </source>
</evidence>
<comment type="caution">
    <text evidence="8">The sequence shown here is derived from an EMBL/GenBank/DDBJ whole genome shotgun (WGS) entry which is preliminary data.</text>
</comment>
<feature type="domain" description="RING-type" evidence="7">
    <location>
        <begin position="150"/>
        <end position="339"/>
    </location>
</feature>
<dbReference type="EMBL" id="VXIS01000101">
    <property type="protein sequence ID" value="KAA8905078.1"/>
    <property type="molecule type" value="Genomic_DNA"/>
</dbReference>
<keyword evidence="9" id="KW-1185">Reference proteome</keyword>
<evidence type="ECO:0000256" key="5">
    <source>
        <dbReference type="ARBA" id="ARBA00022786"/>
    </source>
</evidence>
<gene>
    <name evidence="8" type="ORF">FN846DRAFT_12445</name>
</gene>